<reference evidence="12 13" key="1">
    <citation type="submission" date="2017-05" db="EMBL/GenBank/DDBJ databases">
        <authorList>
            <person name="Song R."/>
            <person name="Chenine A.L."/>
            <person name="Ruprecht R.M."/>
        </authorList>
    </citation>
    <scope>NUCLEOTIDE SEQUENCE [LARGE SCALE GENOMIC DNA]</scope>
    <source>
        <strain evidence="12 13">DSM 26136</strain>
    </source>
</reference>
<dbReference type="PROSITE" id="PS50893">
    <property type="entry name" value="ABC_TRANSPORTER_2"/>
    <property type="match status" value="1"/>
</dbReference>
<comment type="function">
    <text evidence="1">Part of the ABC transporter FtsEX involved in cellular division. Important for assembly or stability of the septal ring.</text>
</comment>
<dbReference type="Gene3D" id="3.40.50.300">
    <property type="entry name" value="P-loop containing nucleotide triphosphate hydrolases"/>
    <property type="match status" value="1"/>
</dbReference>
<evidence type="ECO:0000256" key="8">
    <source>
        <dbReference type="ARBA" id="ARBA00022967"/>
    </source>
</evidence>
<keyword evidence="8" id="KW-1278">Translocase</keyword>
<dbReference type="FunFam" id="3.40.50.300:FF:000056">
    <property type="entry name" value="Cell division ATP-binding protein FtsE"/>
    <property type="match status" value="1"/>
</dbReference>
<dbReference type="InterPro" id="IPR017871">
    <property type="entry name" value="ABC_transporter-like_CS"/>
</dbReference>
<organism evidence="12 13">
    <name type="scientific">Comamonas serinivorans</name>
    <dbReference type="NCBI Taxonomy" id="1082851"/>
    <lineage>
        <taxon>Bacteria</taxon>
        <taxon>Pseudomonadati</taxon>
        <taxon>Pseudomonadota</taxon>
        <taxon>Betaproteobacteria</taxon>
        <taxon>Burkholderiales</taxon>
        <taxon>Comamonadaceae</taxon>
        <taxon>Comamonas</taxon>
    </lineage>
</organism>
<dbReference type="CDD" id="cd03258">
    <property type="entry name" value="ABC_MetN_methionine_transporter"/>
    <property type="match status" value="1"/>
</dbReference>
<dbReference type="GO" id="GO:0005524">
    <property type="term" value="F:ATP binding"/>
    <property type="evidence" value="ECO:0007669"/>
    <property type="project" value="UniProtKB-KW"/>
</dbReference>
<dbReference type="InterPro" id="IPR018449">
    <property type="entry name" value="NIL_domain"/>
</dbReference>
<evidence type="ECO:0000256" key="3">
    <source>
        <dbReference type="ARBA" id="ARBA00020019"/>
    </source>
</evidence>
<dbReference type="AlphaFoldDB" id="A0A1Y0ELG8"/>
<proteinExistence type="inferred from homology"/>
<dbReference type="Pfam" id="PF00005">
    <property type="entry name" value="ABC_tran"/>
    <property type="match status" value="1"/>
</dbReference>
<dbReference type="Pfam" id="PF09383">
    <property type="entry name" value="NIL"/>
    <property type="match status" value="1"/>
</dbReference>
<keyword evidence="6" id="KW-0547">Nucleotide-binding</keyword>
<dbReference type="InterPro" id="IPR041701">
    <property type="entry name" value="MetN_ABC"/>
</dbReference>
<evidence type="ECO:0000256" key="10">
    <source>
        <dbReference type="ARBA" id="ARBA00023136"/>
    </source>
</evidence>
<dbReference type="PANTHER" id="PTHR43166:SF30">
    <property type="entry name" value="METHIONINE IMPORT ATP-BINDING PROTEIN METN"/>
    <property type="match status" value="1"/>
</dbReference>
<dbReference type="OrthoDB" id="9802264at2"/>
<keyword evidence="10" id="KW-0472">Membrane</keyword>
<keyword evidence="4" id="KW-0813">Transport</keyword>
<dbReference type="GO" id="GO:0016887">
    <property type="term" value="F:ATP hydrolysis activity"/>
    <property type="evidence" value="ECO:0007669"/>
    <property type="project" value="InterPro"/>
</dbReference>
<evidence type="ECO:0000256" key="1">
    <source>
        <dbReference type="ARBA" id="ARBA00002579"/>
    </source>
</evidence>
<evidence type="ECO:0000256" key="7">
    <source>
        <dbReference type="ARBA" id="ARBA00022840"/>
    </source>
</evidence>
<dbReference type="SUPFAM" id="SSF52540">
    <property type="entry name" value="P-loop containing nucleoside triphosphate hydrolases"/>
    <property type="match status" value="1"/>
</dbReference>
<dbReference type="InterPro" id="IPR050086">
    <property type="entry name" value="MetN_ABC_transporter-like"/>
</dbReference>
<gene>
    <name evidence="12" type="ORF">CCO03_07225</name>
</gene>
<dbReference type="Gene3D" id="3.30.70.260">
    <property type="match status" value="1"/>
</dbReference>
<evidence type="ECO:0000256" key="5">
    <source>
        <dbReference type="ARBA" id="ARBA00022475"/>
    </source>
</evidence>
<dbReference type="GO" id="GO:0005886">
    <property type="term" value="C:plasma membrane"/>
    <property type="evidence" value="ECO:0007669"/>
    <property type="project" value="UniProtKB-ARBA"/>
</dbReference>
<evidence type="ECO:0000256" key="4">
    <source>
        <dbReference type="ARBA" id="ARBA00022448"/>
    </source>
</evidence>
<dbReference type="InterPro" id="IPR027417">
    <property type="entry name" value="P-loop_NTPase"/>
</dbReference>
<dbReference type="SMART" id="SM00382">
    <property type="entry name" value="AAA"/>
    <property type="match status" value="1"/>
</dbReference>
<keyword evidence="9" id="KW-0029">Amino-acid transport</keyword>
<dbReference type="InterPro" id="IPR003439">
    <property type="entry name" value="ABC_transporter-like_ATP-bd"/>
</dbReference>
<evidence type="ECO:0000313" key="12">
    <source>
        <dbReference type="EMBL" id="ARU04495.1"/>
    </source>
</evidence>
<dbReference type="KEGG" id="cser:CCO03_07225"/>
<dbReference type="Proteomes" id="UP000196138">
    <property type="component" value="Chromosome"/>
</dbReference>
<dbReference type="SUPFAM" id="SSF55021">
    <property type="entry name" value="ACT-like"/>
    <property type="match status" value="1"/>
</dbReference>
<dbReference type="RefSeq" id="WP_087279177.1">
    <property type="nucleotide sequence ID" value="NZ_CP021455.1"/>
</dbReference>
<comment type="similarity">
    <text evidence="2">Belongs to the ABC transporter superfamily.</text>
</comment>
<dbReference type="SMART" id="SM00930">
    <property type="entry name" value="NIL"/>
    <property type="match status" value="1"/>
</dbReference>
<dbReference type="GO" id="GO:0006865">
    <property type="term" value="P:amino acid transport"/>
    <property type="evidence" value="ECO:0007669"/>
    <property type="project" value="UniProtKB-KW"/>
</dbReference>
<dbReference type="PROSITE" id="PS00211">
    <property type="entry name" value="ABC_TRANSPORTER_1"/>
    <property type="match status" value="1"/>
</dbReference>
<evidence type="ECO:0000259" key="11">
    <source>
        <dbReference type="PROSITE" id="PS50893"/>
    </source>
</evidence>
<dbReference type="PANTHER" id="PTHR43166">
    <property type="entry name" value="AMINO ACID IMPORT ATP-BINDING PROTEIN"/>
    <property type="match status" value="1"/>
</dbReference>
<dbReference type="EMBL" id="CP021455">
    <property type="protein sequence ID" value="ARU04495.1"/>
    <property type="molecule type" value="Genomic_DNA"/>
</dbReference>
<dbReference type="InterPro" id="IPR045865">
    <property type="entry name" value="ACT-like_dom_sf"/>
</dbReference>
<keyword evidence="5" id="KW-1003">Cell membrane</keyword>
<feature type="domain" description="ABC transporter" evidence="11">
    <location>
        <begin position="4"/>
        <end position="241"/>
    </location>
</feature>
<evidence type="ECO:0000256" key="2">
    <source>
        <dbReference type="ARBA" id="ARBA00005417"/>
    </source>
</evidence>
<name>A0A1Y0ELG8_9BURK</name>
<accession>A0A1Y0ELG8</accession>
<evidence type="ECO:0000256" key="6">
    <source>
        <dbReference type="ARBA" id="ARBA00022741"/>
    </source>
</evidence>
<keyword evidence="13" id="KW-1185">Reference proteome</keyword>
<protein>
    <recommendedName>
        <fullName evidence="3">Cell division ATP-binding protein FtsE</fullName>
    </recommendedName>
</protein>
<keyword evidence="7 12" id="KW-0067">ATP-binding</keyword>
<sequence>MIDIQGLSLSYSGRQGPVHALRGIDLRIQSGEVFGIIGRSGAGKSSLVRTINLLNRPTAGRVEVAGRELTTLTAAELRAARQDIGMVFQHFNLLSSRTVAGNVALPLELAGVPQAEIEARIQPLLELVGLAQLADRYPAQISGGQKQRVGIARALASRPKVLLSDEATSALDPETTRAILDLLRDVNRRLGVTIVLITHQMQVIKQIADRVAVIDGGRIVEMGPVLDVFTRPQHPTTRSLIEEILPASLPESVLQQARGIAAQLPPGVYAHLLRVSYGGEAANAPVWSEVASLGVQVNVLHGVIDEIQRQPFGMLAVLLCGADHDLQAAAAHLTTRGYTWTSVQETVTPPGSGADWWANTRLPRDPDEKTIYV</sequence>
<evidence type="ECO:0000313" key="13">
    <source>
        <dbReference type="Proteomes" id="UP000196138"/>
    </source>
</evidence>
<evidence type="ECO:0000256" key="9">
    <source>
        <dbReference type="ARBA" id="ARBA00022970"/>
    </source>
</evidence>
<dbReference type="InterPro" id="IPR003593">
    <property type="entry name" value="AAA+_ATPase"/>
</dbReference>